<evidence type="ECO:0008006" key="3">
    <source>
        <dbReference type="Google" id="ProtNLM"/>
    </source>
</evidence>
<evidence type="ECO:0000313" key="1">
    <source>
        <dbReference type="EMBL" id="KAF0898585.1"/>
    </source>
</evidence>
<accession>A0A6G1CD89</accession>
<reference evidence="1 2" key="1">
    <citation type="submission" date="2019-11" db="EMBL/GenBank/DDBJ databases">
        <title>Whole genome sequence of Oryza granulata.</title>
        <authorList>
            <person name="Li W."/>
        </authorList>
    </citation>
    <scope>NUCLEOTIDE SEQUENCE [LARGE SCALE GENOMIC DNA]</scope>
    <source>
        <strain evidence="2">cv. Menghai</strain>
        <tissue evidence="1">Leaf</tissue>
    </source>
</reference>
<keyword evidence="2" id="KW-1185">Reference proteome</keyword>
<gene>
    <name evidence="1" type="ORF">E2562_008170</name>
</gene>
<proteinExistence type="predicted"/>
<dbReference type="OrthoDB" id="10500242at2759"/>
<name>A0A6G1CD89_9ORYZ</name>
<sequence>MPGLALVFSGGVVVDLDAHGILSGSCLAFAPTRDGKTHGTIGNVQPCSSGRSRFCTTSAAASSASVPAHAS</sequence>
<dbReference type="EMBL" id="SPHZ02000009">
    <property type="protein sequence ID" value="KAF0898585.1"/>
    <property type="molecule type" value="Genomic_DNA"/>
</dbReference>
<evidence type="ECO:0000313" key="2">
    <source>
        <dbReference type="Proteomes" id="UP000479710"/>
    </source>
</evidence>
<comment type="caution">
    <text evidence="1">The sequence shown here is derived from an EMBL/GenBank/DDBJ whole genome shotgun (WGS) entry which is preliminary data.</text>
</comment>
<dbReference type="Proteomes" id="UP000479710">
    <property type="component" value="Unassembled WGS sequence"/>
</dbReference>
<dbReference type="AlphaFoldDB" id="A0A6G1CD89"/>
<organism evidence="1 2">
    <name type="scientific">Oryza meyeriana var. granulata</name>
    <dbReference type="NCBI Taxonomy" id="110450"/>
    <lineage>
        <taxon>Eukaryota</taxon>
        <taxon>Viridiplantae</taxon>
        <taxon>Streptophyta</taxon>
        <taxon>Embryophyta</taxon>
        <taxon>Tracheophyta</taxon>
        <taxon>Spermatophyta</taxon>
        <taxon>Magnoliopsida</taxon>
        <taxon>Liliopsida</taxon>
        <taxon>Poales</taxon>
        <taxon>Poaceae</taxon>
        <taxon>BOP clade</taxon>
        <taxon>Oryzoideae</taxon>
        <taxon>Oryzeae</taxon>
        <taxon>Oryzinae</taxon>
        <taxon>Oryza</taxon>
        <taxon>Oryza meyeriana</taxon>
    </lineage>
</organism>
<protein>
    <recommendedName>
        <fullName evidence="3">Xylanase inhibitor N-terminal domain-containing protein</fullName>
    </recommendedName>
</protein>